<reference evidence="4" key="1">
    <citation type="submission" date="2016-06" db="UniProtKB">
        <authorList>
            <consortium name="WormBaseParasite"/>
        </authorList>
    </citation>
    <scope>IDENTIFICATION</scope>
</reference>
<dbReference type="Pfam" id="PF23411">
    <property type="entry name" value="Beta-prop_Vps41"/>
    <property type="match status" value="1"/>
</dbReference>
<protein>
    <submittedName>
        <fullName evidence="4">WD_REPEATS_REGION domain-containing protein</fullName>
    </submittedName>
</protein>
<name>A0A183EYG8_9BILA</name>
<dbReference type="WBParaSite" id="GPUH_0002603901-mRNA-1">
    <property type="protein sequence ID" value="GPUH_0002603901-mRNA-1"/>
    <property type="gene ID" value="GPUH_0002603901"/>
</dbReference>
<dbReference type="AlphaFoldDB" id="A0A183EYG8"/>
<dbReference type="InterPro" id="IPR057780">
    <property type="entry name" value="Beta-prop_Vps41"/>
</dbReference>
<reference evidence="2 3" key="2">
    <citation type="submission" date="2018-11" db="EMBL/GenBank/DDBJ databases">
        <authorList>
            <consortium name="Pathogen Informatics"/>
        </authorList>
    </citation>
    <scope>NUCLEOTIDE SEQUENCE [LARGE SCALE GENOMIC DNA]</scope>
</reference>
<evidence type="ECO:0000313" key="4">
    <source>
        <dbReference type="WBParaSite" id="GPUH_0002603901-mRNA-1"/>
    </source>
</evidence>
<accession>A0A183EYG8</accession>
<dbReference type="EMBL" id="UYRT01108043">
    <property type="protein sequence ID" value="VDN44982.1"/>
    <property type="molecule type" value="Genomic_DNA"/>
</dbReference>
<proteinExistence type="predicted"/>
<evidence type="ECO:0000259" key="1">
    <source>
        <dbReference type="Pfam" id="PF23411"/>
    </source>
</evidence>
<gene>
    <name evidence="2" type="ORF">GPUH_LOCUS26010</name>
</gene>
<feature type="domain" description="Vps41 beta-propeller" evidence="1">
    <location>
        <begin position="6"/>
        <end position="86"/>
    </location>
</feature>
<sequence length="96" mass="11125">MFNFQVVDLKQAARSVAIAPDFTKRGSGHIFVTGDRNLSLHQRTFFGSYKEKVLYEGMERDGVILQISWHNCFIAFTNDTGTRIYDRLVLNKYFLV</sequence>
<dbReference type="OrthoDB" id="244107at2759"/>
<evidence type="ECO:0000313" key="2">
    <source>
        <dbReference type="EMBL" id="VDN44982.1"/>
    </source>
</evidence>
<dbReference type="Proteomes" id="UP000271098">
    <property type="component" value="Unassembled WGS sequence"/>
</dbReference>
<organism evidence="4">
    <name type="scientific">Gongylonema pulchrum</name>
    <dbReference type="NCBI Taxonomy" id="637853"/>
    <lineage>
        <taxon>Eukaryota</taxon>
        <taxon>Metazoa</taxon>
        <taxon>Ecdysozoa</taxon>
        <taxon>Nematoda</taxon>
        <taxon>Chromadorea</taxon>
        <taxon>Rhabditida</taxon>
        <taxon>Spirurina</taxon>
        <taxon>Spiruromorpha</taxon>
        <taxon>Spiruroidea</taxon>
        <taxon>Gongylonematidae</taxon>
        <taxon>Gongylonema</taxon>
    </lineage>
</organism>
<keyword evidence="3" id="KW-1185">Reference proteome</keyword>
<evidence type="ECO:0000313" key="3">
    <source>
        <dbReference type="Proteomes" id="UP000271098"/>
    </source>
</evidence>